<feature type="signal peptide" evidence="2">
    <location>
        <begin position="1"/>
        <end position="24"/>
    </location>
</feature>
<dbReference type="PANTHER" id="PTHR22946">
    <property type="entry name" value="DIENELACTONE HYDROLASE DOMAIN-CONTAINING PROTEIN-RELATED"/>
    <property type="match status" value="1"/>
</dbReference>
<reference evidence="4 5" key="1">
    <citation type="journal article" date="2011" name="J. Bacteriol.">
        <title>Genome sequence of Chthoniobacter flavus Ellin428, an aerobic heterotrophic soil bacterium.</title>
        <authorList>
            <person name="Kant R."/>
            <person name="van Passel M.W."/>
            <person name="Palva A."/>
            <person name="Lucas S."/>
            <person name="Lapidus A."/>
            <person name="Glavina Del Rio T."/>
            <person name="Dalin E."/>
            <person name="Tice H."/>
            <person name="Bruce D."/>
            <person name="Goodwin L."/>
            <person name="Pitluck S."/>
            <person name="Larimer F.W."/>
            <person name="Land M.L."/>
            <person name="Hauser L."/>
            <person name="Sangwan P."/>
            <person name="de Vos W.M."/>
            <person name="Janssen P.H."/>
            <person name="Smidt H."/>
        </authorList>
    </citation>
    <scope>NUCLEOTIDE SEQUENCE [LARGE SCALE GENOMIC DNA]</scope>
    <source>
        <strain evidence="4 5">Ellin428</strain>
    </source>
</reference>
<dbReference type="GO" id="GO:0052689">
    <property type="term" value="F:carboxylic ester hydrolase activity"/>
    <property type="evidence" value="ECO:0007669"/>
    <property type="project" value="UniProtKB-ARBA"/>
</dbReference>
<dbReference type="Proteomes" id="UP000005824">
    <property type="component" value="Unassembled WGS sequence"/>
</dbReference>
<dbReference type="InterPro" id="IPR050261">
    <property type="entry name" value="FrsA_esterase"/>
</dbReference>
<dbReference type="InterPro" id="IPR029058">
    <property type="entry name" value="AB_hydrolase_fold"/>
</dbReference>
<dbReference type="SUPFAM" id="SSF53474">
    <property type="entry name" value="alpha/beta-Hydrolases"/>
    <property type="match status" value="1"/>
</dbReference>
<dbReference type="eggNOG" id="COG1506">
    <property type="taxonomic scope" value="Bacteria"/>
</dbReference>
<name>B4DC93_9BACT</name>
<evidence type="ECO:0000256" key="1">
    <source>
        <dbReference type="ARBA" id="ARBA00022801"/>
    </source>
</evidence>
<protein>
    <recommendedName>
        <fullName evidence="3">Peptidase S9 prolyl oligopeptidase catalytic domain-containing protein</fullName>
    </recommendedName>
</protein>
<dbReference type="EMBL" id="ABVL01000046">
    <property type="protein sequence ID" value="EDY15923.1"/>
    <property type="molecule type" value="Genomic_DNA"/>
</dbReference>
<dbReference type="PANTHER" id="PTHR22946:SF9">
    <property type="entry name" value="POLYKETIDE TRANSFERASE AF380"/>
    <property type="match status" value="1"/>
</dbReference>
<dbReference type="InParanoid" id="B4DC93"/>
<evidence type="ECO:0000259" key="3">
    <source>
        <dbReference type="Pfam" id="PF00326"/>
    </source>
</evidence>
<dbReference type="InterPro" id="IPR001375">
    <property type="entry name" value="Peptidase_S9_cat"/>
</dbReference>
<dbReference type="Gene3D" id="3.40.50.1820">
    <property type="entry name" value="alpha/beta hydrolase"/>
    <property type="match status" value="1"/>
</dbReference>
<accession>B4DC93</accession>
<evidence type="ECO:0000313" key="4">
    <source>
        <dbReference type="EMBL" id="EDY15923.1"/>
    </source>
</evidence>
<proteinExistence type="predicted"/>
<dbReference type="GO" id="GO:0006508">
    <property type="term" value="P:proteolysis"/>
    <property type="evidence" value="ECO:0007669"/>
    <property type="project" value="InterPro"/>
</dbReference>
<keyword evidence="5" id="KW-1185">Reference proteome</keyword>
<dbReference type="AlphaFoldDB" id="B4DC93"/>
<feature type="chain" id="PRO_5002802747" description="Peptidase S9 prolyl oligopeptidase catalytic domain-containing protein" evidence="2">
    <location>
        <begin position="25"/>
        <end position="321"/>
    </location>
</feature>
<dbReference type="RefSeq" id="WP_006983851.1">
    <property type="nucleotide sequence ID" value="NZ_ABVL01000046.1"/>
</dbReference>
<dbReference type="STRING" id="497964.CfE428DRAFT_6534"/>
<evidence type="ECO:0000313" key="5">
    <source>
        <dbReference type="Proteomes" id="UP000005824"/>
    </source>
</evidence>
<feature type="domain" description="Peptidase S9 prolyl oligopeptidase catalytic" evidence="3">
    <location>
        <begin position="125"/>
        <end position="222"/>
    </location>
</feature>
<comment type="caution">
    <text evidence="4">The sequence shown here is derived from an EMBL/GenBank/DDBJ whole genome shotgun (WGS) entry which is preliminary data.</text>
</comment>
<evidence type="ECO:0000256" key="2">
    <source>
        <dbReference type="SAM" id="SignalP"/>
    </source>
</evidence>
<gene>
    <name evidence="4" type="ORF">CfE428DRAFT_6534</name>
</gene>
<organism evidence="4 5">
    <name type="scientific">Chthoniobacter flavus Ellin428</name>
    <dbReference type="NCBI Taxonomy" id="497964"/>
    <lineage>
        <taxon>Bacteria</taxon>
        <taxon>Pseudomonadati</taxon>
        <taxon>Verrucomicrobiota</taxon>
        <taxon>Spartobacteria</taxon>
        <taxon>Chthoniobacterales</taxon>
        <taxon>Chthoniobacteraceae</taxon>
        <taxon>Chthoniobacter</taxon>
    </lineage>
</organism>
<dbReference type="GO" id="GO:0008236">
    <property type="term" value="F:serine-type peptidase activity"/>
    <property type="evidence" value="ECO:0007669"/>
    <property type="project" value="InterPro"/>
</dbReference>
<keyword evidence="2" id="KW-0732">Signal</keyword>
<dbReference type="PROSITE" id="PS51257">
    <property type="entry name" value="PROKAR_LIPOPROTEIN"/>
    <property type="match status" value="1"/>
</dbReference>
<dbReference type="Pfam" id="PF00326">
    <property type="entry name" value="Peptidase_S9"/>
    <property type="match status" value="1"/>
</dbReference>
<keyword evidence="1" id="KW-0378">Hydrolase</keyword>
<sequence>MRVTPILFALAALALGVACKPISAEPAASAQATPAEHITNLTEARRGYTTHLTRHVHLGEPAPTPPDFFRLVKYTSSAGELPAYVGVAQKGGGKHPAIIWVVGGFSNSISDLAWTPNPPDNDQSATTFREAGLVMMYPCLRGGNDAPGWMEGFYGEVDDVLAAADYLSKLDYVDPQRIYLGGHSTGGTLALLAAESVNHFRAVFSFGPVEDVTGYGAKNLPFDLSIHRKATLREPGRYLRAIQTPTFVFEGAEGRSNIASLRAMAKMPHSPAVHFYPIAGADHFSTLQPTERLIARKILADTGAEVNIQFTPQELTIPAKR</sequence>